<dbReference type="EMBL" id="FQXJ01000035">
    <property type="protein sequence ID" value="SHJ05307.1"/>
    <property type="molecule type" value="Genomic_DNA"/>
</dbReference>
<dbReference type="AlphaFoldDB" id="A0A1M6G688"/>
<proteinExistence type="predicted"/>
<dbReference type="GO" id="GO:0016740">
    <property type="term" value="F:transferase activity"/>
    <property type="evidence" value="ECO:0007669"/>
    <property type="project" value="UniProtKB-KW"/>
</dbReference>
<keyword evidence="4" id="KW-1185">Reference proteome</keyword>
<gene>
    <name evidence="3" type="ORF">SAMN02746098_05070</name>
</gene>
<keyword evidence="1" id="KW-0812">Transmembrane</keyword>
<sequence length="131" mass="14738">MNQTITIALFVGVLIIWVYIKNTGKISHLKIAPKEAKKRLDTEKGIILLDVRTQEEFLENHIPKSTLIPLNILAQEAGLKLPDKQATIFVYCRSGSRSRAAVRILLKQGYVNVFNLGGIIHWPFKTVSGKK</sequence>
<protein>
    <submittedName>
        <fullName evidence="3">Rhodanese-related sulfurtransferase</fullName>
    </submittedName>
</protein>
<dbReference type="Gene3D" id="3.40.250.10">
    <property type="entry name" value="Rhodanese-like domain"/>
    <property type="match status" value="1"/>
</dbReference>
<dbReference type="PANTHER" id="PTHR43031">
    <property type="entry name" value="FAD-DEPENDENT OXIDOREDUCTASE"/>
    <property type="match status" value="1"/>
</dbReference>
<dbReference type="OrthoDB" id="9800872at2"/>
<evidence type="ECO:0000259" key="2">
    <source>
        <dbReference type="PROSITE" id="PS50206"/>
    </source>
</evidence>
<dbReference type="RefSeq" id="WP_073033209.1">
    <property type="nucleotide sequence ID" value="NZ_FQXJ01000035.1"/>
</dbReference>
<keyword evidence="1" id="KW-0472">Membrane</keyword>
<dbReference type="PANTHER" id="PTHR43031:SF16">
    <property type="entry name" value="OXIDOREDUCTASE"/>
    <property type="match status" value="1"/>
</dbReference>
<feature type="transmembrane region" description="Helical" evidence="1">
    <location>
        <begin position="6"/>
        <end position="24"/>
    </location>
</feature>
<organism evidence="3 4">
    <name type="scientific">Desulfosporosinus lacus DSM 15449</name>
    <dbReference type="NCBI Taxonomy" id="1121420"/>
    <lineage>
        <taxon>Bacteria</taxon>
        <taxon>Bacillati</taxon>
        <taxon>Bacillota</taxon>
        <taxon>Clostridia</taxon>
        <taxon>Eubacteriales</taxon>
        <taxon>Desulfitobacteriaceae</taxon>
        <taxon>Desulfosporosinus</taxon>
    </lineage>
</organism>
<dbReference type="InterPro" id="IPR001763">
    <property type="entry name" value="Rhodanese-like_dom"/>
</dbReference>
<keyword evidence="1" id="KW-1133">Transmembrane helix</keyword>
<dbReference type="PROSITE" id="PS50206">
    <property type="entry name" value="RHODANESE_3"/>
    <property type="match status" value="1"/>
</dbReference>
<evidence type="ECO:0000256" key="1">
    <source>
        <dbReference type="SAM" id="Phobius"/>
    </source>
</evidence>
<keyword evidence="3" id="KW-0808">Transferase</keyword>
<accession>A0A1M6G688</accession>
<evidence type="ECO:0000313" key="4">
    <source>
        <dbReference type="Proteomes" id="UP000183954"/>
    </source>
</evidence>
<feature type="domain" description="Rhodanese" evidence="2">
    <location>
        <begin position="42"/>
        <end position="128"/>
    </location>
</feature>
<dbReference type="Proteomes" id="UP000183954">
    <property type="component" value="Unassembled WGS sequence"/>
</dbReference>
<dbReference type="CDD" id="cd00158">
    <property type="entry name" value="RHOD"/>
    <property type="match status" value="1"/>
</dbReference>
<dbReference type="SUPFAM" id="SSF52821">
    <property type="entry name" value="Rhodanese/Cell cycle control phosphatase"/>
    <property type="match status" value="1"/>
</dbReference>
<name>A0A1M6G688_9FIRM</name>
<dbReference type="InterPro" id="IPR050229">
    <property type="entry name" value="GlpE_sulfurtransferase"/>
</dbReference>
<dbReference type="Pfam" id="PF00581">
    <property type="entry name" value="Rhodanese"/>
    <property type="match status" value="1"/>
</dbReference>
<dbReference type="STRING" id="1121420.SAMN02746098_05070"/>
<dbReference type="SMART" id="SM00450">
    <property type="entry name" value="RHOD"/>
    <property type="match status" value="1"/>
</dbReference>
<evidence type="ECO:0000313" key="3">
    <source>
        <dbReference type="EMBL" id="SHJ05307.1"/>
    </source>
</evidence>
<dbReference type="InterPro" id="IPR036873">
    <property type="entry name" value="Rhodanese-like_dom_sf"/>
</dbReference>
<reference evidence="4" key="1">
    <citation type="submission" date="2016-11" db="EMBL/GenBank/DDBJ databases">
        <authorList>
            <person name="Varghese N."/>
            <person name="Submissions S."/>
        </authorList>
    </citation>
    <scope>NUCLEOTIDE SEQUENCE [LARGE SCALE GENOMIC DNA]</scope>
    <source>
        <strain evidence="4">DSM 15449</strain>
    </source>
</reference>